<dbReference type="EMBL" id="FMZQ01000007">
    <property type="protein sequence ID" value="SDC86280.1"/>
    <property type="molecule type" value="Genomic_DNA"/>
</dbReference>
<name>A0A1G6Q1F9_9GAMM</name>
<dbReference type="RefSeq" id="WP_069901345.1">
    <property type="nucleotide sequence ID" value="NZ_JAAAMF010000006.1"/>
</dbReference>
<evidence type="ECO:0000256" key="1">
    <source>
        <dbReference type="SAM" id="Phobius"/>
    </source>
</evidence>
<keyword evidence="3" id="KW-1185">Reference proteome</keyword>
<accession>A0A1G6Q1F9</accession>
<dbReference type="AlphaFoldDB" id="A0A1G6Q1F9"/>
<dbReference type="Proteomes" id="UP000199467">
    <property type="component" value="Unassembled WGS sequence"/>
</dbReference>
<evidence type="ECO:0000313" key="3">
    <source>
        <dbReference type="Proteomes" id="UP000199467"/>
    </source>
</evidence>
<keyword evidence="1" id="KW-0472">Membrane</keyword>
<reference evidence="3" key="1">
    <citation type="submission" date="2016-10" db="EMBL/GenBank/DDBJ databases">
        <authorList>
            <person name="Varghese N."/>
            <person name="Submissions S."/>
        </authorList>
    </citation>
    <scope>NUCLEOTIDE SEQUENCE [LARGE SCALE GENOMIC DNA]</scope>
    <source>
        <strain evidence="3">DSM 26382</strain>
    </source>
</reference>
<organism evidence="2 3">
    <name type="scientific">Ectopseudomonas chengduensis</name>
    <dbReference type="NCBI Taxonomy" id="489632"/>
    <lineage>
        <taxon>Bacteria</taxon>
        <taxon>Pseudomonadati</taxon>
        <taxon>Pseudomonadota</taxon>
        <taxon>Gammaproteobacteria</taxon>
        <taxon>Pseudomonadales</taxon>
        <taxon>Pseudomonadaceae</taxon>
        <taxon>Ectopseudomonas</taxon>
    </lineage>
</organism>
<protein>
    <submittedName>
        <fullName evidence="2">Uncharacterized protein</fullName>
    </submittedName>
</protein>
<sequence>MTRQKDDDIYYDPKLFRGGRGIATPAGSQPVLRKKRLQGSRSRGLFAIVMAMMMGAVMFMLWQSGHKMLVLALQPPPSGTITLYGGFATRARTVPLGVIGQGSRKHCRVSLVSGQQAQVLDVVVRAGRNETVHVPVGNYRASIECGKLWYGSQPILSSAVAIDLGPFTDSNEAGLMMGHVIRLNAPGS</sequence>
<feature type="transmembrane region" description="Helical" evidence="1">
    <location>
        <begin position="44"/>
        <end position="62"/>
    </location>
</feature>
<evidence type="ECO:0000313" key="2">
    <source>
        <dbReference type="EMBL" id="SDC86280.1"/>
    </source>
</evidence>
<keyword evidence="1" id="KW-0812">Transmembrane</keyword>
<proteinExistence type="predicted"/>
<gene>
    <name evidence="2" type="ORF">SAMN05216576_107208</name>
</gene>
<keyword evidence="1" id="KW-1133">Transmembrane helix</keyword>